<evidence type="ECO:0000313" key="3">
    <source>
        <dbReference type="Proteomes" id="UP000830158"/>
    </source>
</evidence>
<keyword evidence="3" id="KW-1185">Reference proteome</keyword>
<keyword evidence="1" id="KW-0472">Membrane</keyword>
<proteinExistence type="predicted"/>
<dbReference type="Proteomes" id="UP000830158">
    <property type="component" value="Chromosome"/>
</dbReference>
<name>A0ABY4NPU8_9PSEU</name>
<feature type="transmembrane region" description="Helical" evidence="1">
    <location>
        <begin position="35"/>
        <end position="55"/>
    </location>
</feature>
<evidence type="ECO:0000313" key="2">
    <source>
        <dbReference type="EMBL" id="UQS22183.1"/>
    </source>
</evidence>
<keyword evidence="1" id="KW-1133">Transmembrane helix</keyword>
<reference evidence="2" key="1">
    <citation type="submission" date="2022-01" db="EMBL/GenBank/DDBJ databases">
        <title>PSI-footprinting approach for the identification of protein synthesis inhibitor producers.</title>
        <authorList>
            <person name="Handel F."/>
            <person name="Kulik A."/>
            <person name="Wex K.W."/>
            <person name="Berscheid A."/>
            <person name="Saur J.S."/>
            <person name="Winkler A."/>
            <person name="Wibberg D."/>
            <person name="Kalinowski J."/>
            <person name="Broetz-Oesterhelt H."/>
            <person name="Mast Y."/>
        </authorList>
    </citation>
    <scope>NUCLEOTIDE SEQUENCE</scope>
    <source>
        <strain evidence="2">KNN 49.3e</strain>
    </source>
</reference>
<sequence>MAVRSPGGVAWWVLLAPGGRWGGLALAVVRAAGGVAWWVLLAPGGRWGGLALAVVRGRLFELVS</sequence>
<accession>A0ABY4NPU8</accession>
<evidence type="ECO:0000256" key="1">
    <source>
        <dbReference type="SAM" id="Phobius"/>
    </source>
</evidence>
<organism evidence="2 3">
    <name type="scientific">Amycolatopsis thermalba</name>
    <dbReference type="NCBI Taxonomy" id="944492"/>
    <lineage>
        <taxon>Bacteria</taxon>
        <taxon>Bacillati</taxon>
        <taxon>Actinomycetota</taxon>
        <taxon>Actinomycetes</taxon>
        <taxon>Pseudonocardiales</taxon>
        <taxon>Pseudonocardiaceae</taxon>
        <taxon>Amycolatopsis</taxon>
    </lineage>
</organism>
<dbReference type="EMBL" id="CP091196">
    <property type="protein sequence ID" value="UQS22183.1"/>
    <property type="molecule type" value="Genomic_DNA"/>
</dbReference>
<dbReference type="RefSeq" id="WP_162831129.1">
    <property type="nucleotide sequence ID" value="NZ_CP091196.1"/>
</dbReference>
<protein>
    <submittedName>
        <fullName evidence="2">Uncharacterized protein</fullName>
    </submittedName>
</protein>
<keyword evidence="1" id="KW-0812">Transmembrane</keyword>
<gene>
    <name evidence="2" type="ORF">L1857_04780</name>
</gene>